<gene>
    <name evidence="1" type="ORF">CON36_30930</name>
</gene>
<organism evidence="1 2">
    <name type="scientific">Bacillus cereus</name>
    <dbReference type="NCBI Taxonomy" id="1396"/>
    <lineage>
        <taxon>Bacteria</taxon>
        <taxon>Bacillati</taxon>
        <taxon>Bacillota</taxon>
        <taxon>Bacilli</taxon>
        <taxon>Bacillales</taxon>
        <taxon>Bacillaceae</taxon>
        <taxon>Bacillus</taxon>
        <taxon>Bacillus cereus group</taxon>
    </lineage>
</organism>
<dbReference type="Proteomes" id="UP000219922">
    <property type="component" value="Unassembled WGS sequence"/>
</dbReference>
<evidence type="ECO:0000313" key="2">
    <source>
        <dbReference type="Proteomes" id="UP000219922"/>
    </source>
</evidence>
<dbReference type="EMBL" id="NVMX01000081">
    <property type="protein sequence ID" value="PDZ94978.1"/>
    <property type="molecule type" value="Genomic_DNA"/>
</dbReference>
<sequence>MTNVIPFAKIKSFKEGQTTMRDMLDYLHEYRGAVVINLKIIDSVGIMIMSNTVTFAHVKQDEFSPQLYVIESGGKIEAFLEDKSLDKYILTKIENNGVYLSYTYKL</sequence>
<dbReference type="RefSeq" id="WP_098006346.1">
    <property type="nucleotide sequence ID" value="NZ_NVMX01000081.1"/>
</dbReference>
<accession>A0A9X6STM9</accession>
<proteinExistence type="predicted"/>
<reference evidence="1 2" key="1">
    <citation type="submission" date="2017-09" db="EMBL/GenBank/DDBJ databases">
        <title>Large-scale bioinformatics analysis of Bacillus genomes uncovers conserved roles of natural products in bacterial physiology.</title>
        <authorList>
            <consortium name="Agbiome Team Llc"/>
            <person name="Bleich R.M."/>
            <person name="Grubbs K.J."/>
            <person name="Santa Maria K.C."/>
            <person name="Allen S.E."/>
            <person name="Farag S."/>
            <person name="Shank E.A."/>
            <person name="Bowers A."/>
        </authorList>
    </citation>
    <scope>NUCLEOTIDE SEQUENCE [LARGE SCALE GENOMIC DNA]</scope>
    <source>
        <strain evidence="1 2">AFS092789</strain>
    </source>
</reference>
<comment type="caution">
    <text evidence="1">The sequence shown here is derived from an EMBL/GenBank/DDBJ whole genome shotgun (WGS) entry which is preliminary data.</text>
</comment>
<evidence type="ECO:0000313" key="1">
    <source>
        <dbReference type="EMBL" id="PDZ94978.1"/>
    </source>
</evidence>
<name>A0A9X6STM9_BACCE</name>
<protein>
    <submittedName>
        <fullName evidence="1">Uncharacterized protein</fullName>
    </submittedName>
</protein>
<dbReference type="AlphaFoldDB" id="A0A9X6STM9"/>